<dbReference type="NCBIfam" id="TIGR01198">
    <property type="entry name" value="pgl"/>
    <property type="match status" value="1"/>
</dbReference>
<evidence type="ECO:0000256" key="3">
    <source>
        <dbReference type="ARBA" id="ARBA00004961"/>
    </source>
</evidence>
<evidence type="ECO:0000256" key="4">
    <source>
        <dbReference type="ARBA" id="ARBA00010662"/>
    </source>
</evidence>
<dbReference type="OrthoDB" id="9810967at2"/>
<reference evidence="9 10" key="1">
    <citation type="submission" date="2018-11" db="EMBL/GenBank/DDBJ databases">
        <title>The draft genome sequence of Amphritea opalescens ANRC-JH13T.</title>
        <authorList>
            <person name="Fang Z."/>
            <person name="Zhang Y."/>
            <person name="Han X."/>
        </authorList>
    </citation>
    <scope>NUCLEOTIDE SEQUENCE [LARGE SCALE GENOMIC DNA]</scope>
    <source>
        <strain evidence="9 10">ANRC-JH13</strain>
    </source>
</reference>
<evidence type="ECO:0000313" key="9">
    <source>
        <dbReference type="EMBL" id="RTE65356.1"/>
    </source>
</evidence>
<sequence length="224" mass="24796">MQLQTFASRDALNAELAESIEQQLNQAIAHKGQATLALSGGSTPVPLFNRLSHTPLTWEQVTITLVDDRWINPSEPDSNEHLLRTQLLQDHARQARFIPLWQAGMTAEEAVQSCQARLQTINGPFDIVILGMGNDGHTASLFPDAAELTAALHSRADCVAINPTQAPYPRMSLTPARLLNSRQRILHIVGEDKLATLAKALTRPPEEMPIHLFLQHPLTIYWAP</sequence>
<dbReference type="InterPro" id="IPR039104">
    <property type="entry name" value="6PGL"/>
</dbReference>
<dbReference type="GO" id="GO:0006098">
    <property type="term" value="P:pentose-phosphate shunt"/>
    <property type="evidence" value="ECO:0007669"/>
    <property type="project" value="UniProtKB-UniPathway"/>
</dbReference>
<gene>
    <name evidence="7 9" type="primary">pgl</name>
    <name evidence="9" type="ORF">EH243_12675</name>
</gene>
<dbReference type="CDD" id="cd01400">
    <property type="entry name" value="6PGL"/>
    <property type="match status" value="1"/>
</dbReference>
<keyword evidence="7 9" id="KW-0378">Hydrolase</keyword>
<name>A0A430KPG6_9GAMM</name>
<dbReference type="PANTHER" id="PTHR11054">
    <property type="entry name" value="6-PHOSPHOGLUCONOLACTONASE"/>
    <property type="match status" value="1"/>
</dbReference>
<evidence type="ECO:0000256" key="6">
    <source>
        <dbReference type="ARBA" id="ARBA00020337"/>
    </source>
</evidence>
<evidence type="ECO:0000256" key="2">
    <source>
        <dbReference type="ARBA" id="ARBA00002681"/>
    </source>
</evidence>
<evidence type="ECO:0000256" key="7">
    <source>
        <dbReference type="RuleBase" id="RU365095"/>
    </source>
</evidence>
<dbReference type="Pfam" id="PF01182">
    <property type="entry name" value="Glucosamine_iso"/>
    <property type="match status" value="1"/>
</dbReference>
<dbReference type="EMBL" id="RQXW01000011">
    <property type="protein sequence ID" value="RTE65356.1"/>
    <property type="molecule type" value="Genomic_DNA"/>
</dbReference>
<dbReference type="PANTHER" id="PTHR11054:SF0">
    <property type="entry name" value="6-PHOSPHOGLUCONOLACTONASE"/>
    <property type="match status" value="1"/>
</dbReference>
<dbReference type="Gene3D" id="3.40.50.1360">
    <property type="match status" value="1"/>
</dbReference>
<organism evidence="9 10">
    <name type="scientific">Amphritea opalescens</name>
    <dbReference type="NCBI Taxonomy" id="2490544"/>
    <lineage>
        <taxon>Bacteria</taxon>
        <taxon>Pseudomonadati</taxon>
        <taxon>Pseudomonadota</taxon>
        <taxon>Gammaproteobacteria</taxon>
        <taxon>Oceanospirillales</taxon>
        <taxon>Oceanospirillaceae</taxon>
        <taxon>Amphritea</taxon>
    </lineage>
</organism>
<evidence type="ECO:0000313" key="10">
    <source>
        <dbReference type="Proteomes" id="UP000283087"/>
    </source>
</evidence>
<proteinExistence type="inferred from homology"/>
<comment type="catalytic activity">
    <reaction evidence="1 7">
        <text>6-phospho-D-glucono-1,5-lactone + H2O = 6-phospho-D-gluconate + H(+)</text>
        <dbReference type="Rhea" id="RHEA:12556"/>
        <dbReference type="ChEBI" id="CHEBI:15377"/>
        <dbReference type="ChEBI" id="CHEBI:15378"/>
        <dbReference type="ChEBI" id="CHEBI:57955"/>
        <dbReference type="ChEBI" id="CHEBI:58759"/>
        <dbReference type="EC" id="3.1.1.31"/>
    </reaction>
</comment>
<dbReference type="SUPFAM" id="SSF100950">
    <property type="entry name" value="NagB/RpiA/CoA transferase-like"/>
    <property type="match status" value="1"/>
</dbReference>
<dbReference type="InterPro" id="IPR037171">
    <property type="entry name" value="NagB/RpiA_transferase-like"/>
</dbReference>
<comment type="pathway">
    <text evidence="3 7">Carbohydrate degradation; pentose phosphate pathway; D-ribulose 5-phosphate from D-glucose 6-phosphate (oxidative stage): step 2/3.</text>
</comment>
<comment type="function">
    <text evidence="2 7">Hydrolysis of 6-phosphogluconolactone to 6-phosphogluconate.</text>
</comment>
<evidence type="ECO:0000256" key="1">
    <source>
        <dbReference type="ARBA" id="ARBA00000832"/>
    </source>
</evidence>
<dbReference type="AlphaFoldDB" id="A0A430KPG6"/>
<dbReference type="GO" id="GO:0005975">
    <property type="term" value="P:carbohydrate metabolic process"/>
    <property type="evidence" value="ECO:0007669"/>
    <property type="project" value="UniProtKB-UniRule"/>
</dbReference>
<feature type="domain" description="Glucosamine/galactosamine-6-phosphate isomerase" evidence="8">
    <location>
        <begin position="8"/>
        <end position="219"/>
    </location>
</feature>
<dbReference type="Proteomes" id="UP000283087">
    <property type="component" value="Unassembled WGS sequence"/>
</dbReference>
<evidence type="ECO:0000256" key="5">
    <source>
        <dbReference type="ARBA" id="ARBA00013198"/>
    </source>
</evidence>
<dbReference type="UniPathway" id="UPA00115">
    <property type="reaction ID" value="UER00409"/>
</dbReference>
<dbReference type="GO" id="GO:0017057">
    <property type="term" value="F:6-phosphogluconolactonase activity"/>
    <property type="evidence" value="ECO:0007669"/>
    <property type="project" value="UniProtKB-UniRule"/>
</dbReference>
<accession>A0A430KPG6</accession>
<evidence type="ECO:0000259" key="8">
    <source>
        <dbReference type="Pfam" id="PF01182"/>
    </source>
</evidence>
<dbReference type="InterPro" id="IPR006148">
    <property type="entry name" value="Glc/Gal-6P_isomerase"/>
</dbReference>
<dbReference type="InterPro" id="IPR005900">
    <property type="entry name" value="6-phosphogluconolactonase_DevB"/>
</dbReference>
<comment type="caution">
    <text evidence="9">The sequence shown here is derived from an EMBL/GenBank/DDBJ whole genome shotgun (WGS) entry which is preliminary data.</text>
</comment>
<dbReference type="EC" id="3.1.1.31" evidence="5 7"/>
<protein>
    <recommendedName>
        <fullName evidence="6 7">6-phosphogluconolactonase</fullName>
        <shortName evidence="7">6PGL</shortName>
        <ecNumber evidence="5 7">3.1.1.31</ecNumber>
    </recommendedName>
</protein>
<comment type="similarity">
    <text evidence="4 7">Belongs to the glucosamine/galactosamine-6-phosphate isomerase family. 6-phosphogluconolactonase subfamily.</text>
</comment>
<keyword evidence="10" id="KW-1185">Reference proteome</keyword>